<dbReference type="PROSITE" id="PS51843">
    <property type="entry name" value="NR_LBD"/>
    <property type="match status" value="1"/>
</dbReference>
<dbReference type="GO" id="GO:0005634">
    <property type="term" value="C:nucleus"/>
    <property type="evidence" value="ECO:0007669"/>
    <property type="project" value="UniProtKB-SubCell"/>
</dbReference>
<feature type="compositionally biased region" description="Low complexity" evidence="12">
    <location>
        <begin position="736"/>
        <end position="752"/>
    </location>
</feature>
<evidence type="ECO:0000256" key="6">
    <source>
        <dbReference type="ARBA" id="ARBA00023015"/>
    </source>
</evidence>
<keyword evidence="9 11" id="KW-0675">Receptor</keyword>
<dbReference type="InterPro" id="IPR001628">
    <property type="entry name" value="Znf_hrmn_rcpt"/>
</dbReference>
<dbReference type="GO" id="GO:0005737">
    <property type="term" value="C:cytoplasm"/>
    <property type="evidence" value="ECO:0007669"/>
    <property type="project" value="UniProtKB-SubCell"/>
</dbReference>
<keyword evidence="10 11" id="KW-0539">Nucleus</keyword>
<feature type="domain" description="NR LBD" evidence="14">
    <location>
        <begin position="141"/>
        <end position="418"/>
    </location>
</feature>
<dbReference type="GO" id="GO:0009755">
    <property type="term" value="P:hormone-mediated signaling pathway"/>
    <property type="evidence" value="ECO:0007669"/>
    <property type="project" value="TreeGrafter"/>
</dbReference>
<keyword evidence="16" id="KW-1185">Reference proteome</keyword>
<organism evidence="15 16">
    <name type="scientific">Hypsibius exemplaris</name>
    <name type="common">Freshwater tardigrade</name>
    <dbReference type="NCBI Taxonomy" id="2072580"/>
    <lineage>
        <taxon>Eukaryota</taxon>
        <taxon>Metazoa</taxon>
        <taxon>Ecdysozoa</taxon>
        <taxon>Tardigrada</taxon>
        <taxon>Eutardigrada</taxon>
        <taxon>Parachela</taxon>
        <taxon>Hypsibioidea</taxon>
        <taxon>Hypsibiidae</taxon>
        <taxon>Hypsibius</taxon>
    </lineage>
</organism>
<dbReference type="PRINTS" id="PR00047">
    <property type="entry name" value="STROIDFINGER"/>
</dbReference>
<evidence type="ECO:0000256" key="2">
    <source>
        <dbReference type="ARBA" id="ARBA00008092"/>
    </source>
</evidence>
<keyword evidence="5 11" id="KW-0862">Zinc</keyword>
<dbReference type="GO" id="GO:0000122">
    <property type="term" value="P:negative regulation of transcription by RNA polymerase II"/>
    <property type="evidence" value="ECO:0007669"/>
    <property type="project" value="TreeGrafter"/>
</dbReference>
<proteinExistence type="inferred from homology"/>
<dbReference type="PANTHER" id="PTHR24082:SF473">
    <property type="entry name" value="ECDYSONE-INDUCED PROTEIN 75B, ISOFORM B"/>
    <property type="match status" value="1"/>
</dbReference>
<evidence type="ECO:0000256" key="1">
    <source>
        <dbReference type="ARBA" id="ARBA00004496"/>
    </source>
</evidence>
<dbReference type="Pfam" id="PF00104">
    <property type="entry name" value="Hormone_recep"/>
    <property type="match status" value="1"/>
</dbReference>
<dbReference type="InterPro" id="IPR050234">
    <property type="entry name" value="Nuclear_hormone_rcpt_NR1"/>
</dbReference>
<evidence type="ECO:0000256" key="9">
    <source>
        <dbReference type="ARBA" id="ARBA00023170"/>
    </source>
</evidence>
<feature type="compositionally biased region" description="Low complexity" evidence="12">
    <location>
        <begin position="573"/>
        <end position="582"/>
    </location>
</feature>
<dbReference type="PRINTS" id="PR00546">
    <property type="entry name" value="THYROIDHORMR"/>
</dbReference>
<feature type="region of interest" description="Disordered" evidence="12">
    <location>
        <begin position="402"/>
        <end position="504"/>
    </location>
</feature>
<comment type="similarity">
    <text evidence="2">Belongs to the nuclear hormone receptor family. NR1 subfamily.</text>
</comment>
<feature type="domain" description="Nuclear receptor" evidence="13">
    <location>
        <begin position="32"/>
        <end position="108"/>
    </location>
</feature>
<dbReference type="FunFam" id="3.30.50.10:FF:000013">
    <property type="entry name" value="Nuclear receptor subfamily 1 group D member 2"/>
    <property type="match status" value="1"/>
</dbReference>
<evidence type="ECO:0000313" key="15">
    <source>
        <dbReference type="EMBL" id="OQV18927.1"/>
    </source>
</evidence>
<dbReference type="SMART" id="SM00399">
    <property type="entry name" value="ZnF_C4"/>
    <property type="match status" value="1"/>
</dbReference>
<keyword evidence="3 11" id="KW-0479">Metal-binding</keyword>
<gene>
    <name evidence="15" type="ORF">BV898_06987</name>
</gene>
<dbReference type="InterPro" id="IPR035500">
    <property type="entry name" value="NHR-like_dom_sf"/>
</dbReference>
<dbReference type="GO" id="GO:0008270">
    <property type="term" value="F:zinc ion binding"/>
    <property type="evidence" value="ECO:0007669"/>
    <property type="project" value="UniProtKB-KW"/>
</dbReference>
<feature type="compositionally biased region" description="Basic and acidic residues" evidence="12">
    <location>
        <begin position="475"/>
        <end position="493"/>
    </location>
</feature>
<dbReference type="SUPFAM" id="SSF48508">
    <property type="entry name" value="Nuclear receptor ligand-binding domain"/>
    <property type="match status" value="1"/>
</dbReference>
<evidence type="ECO:0000256" key="8">
    <source>
        <dbReference type="ARBA" id="ARBA00023163"/>
    </source>
</evidence>
<dbReference type="InterPro" id="IPR000536">
    <property type="entry name" value="Nucl_hrmn_rcpt_lig-bd"/>
</dbReference>
<dbReference type="EMBL" id="MTYJ01000044">
    <property type="protein sequence ID" value="OQV18927.1"/>
    <property type="molecule type" value="Genomic_DNA"/>
</dbReference>
<evidence type="ECO:0000256" key="11">
    <source>
        <dbReference type="RuleBase" id="RU004334"/>
    </source>
</evidence>
<dbReference type="InterPro" id="IPR013088">
    <property type="entry name" value="Znf_NHR/GATA"/>
</dbReference>
<dbReference type="Proteomes" id="UP000192578">
    <property type="component" value="Unassembled WGS sequence"/>
</dbReference>
<dbReference type="GO" id="GO:0000978">
    <property type="term" value="F:RNA polymerase II cis-regulatory region sequence-specific DNA binding"/>
    <property type="evidence" value="ECO:0007669"/>
    <property type="project" value="TreeGrafter"/>
</dbReference>
<dbReference type="InterPro" id="IPR001723">
    <property type="entry name" value="Nuclear_hrmn_rcpt"/>
</dbReference>
<dbReference type="CDD" id="cd07166">
    <property type="entry name" value="NR_DBD_REV_ERB"/>
    <property type="match status" value="1"/>
</dbReference>
<feature type="compositionally biased region" description="Low complexity" evidence="12">
    <location>
        <begin position="447"/>
        <end position="464"/>
    </location>
</feature>
<dbReference type="OrthoDB" id="7634782at2759"/>
<dbReference type="SMART" id="SM00430">
    <property type="entry name" value="HOLI"/>
    <property type="match status" value="1"/>
</dbReference>
<feature type="compositionally biased region" description="Polar residues" evidence="12">
    <location>
        <begin position="426"/>
        <end position="442"/>
    </location>
</feature>
<evidence type="ECO:0000256" key="10">
    <source>
        <dbReference type="ARBA" id="ARBA00023242"/>
    </source>
</evidence>
<evidence type="ECO:0000259" key="14">
    <source>
        <dbReference type="PROSITE" id="PS51843"/>
    </source>
</evidence>
<keyword evidence="8 11" id="KW-0804">Transcription</keyword>
<keyword evidence="7 11" id="KW-0238">DNA-binding</keyword>
<reference evidence="16" key="1">
    <citation type="submission" date="2017-01" db="EMBL/GenBank/DDBJ databases">
        <title>Comparative genomics of anhydrobiosis in the tardigrade Hypsibius dujardini.</title>
        <authorList>
            <person name="Yoshida Y."/>
            <person name="Koutsovoulos G."/>
            <person name="Laetsch D."/>
            <person name="Stevens L."/>
            <person name="Kumar S."/>
            <person name="Horikawa D."/>
            <person name="Ishino K."/>
            <person name="Komine S."/>
            <person name="Tomita M."/>
            <person name="Blaxter M."/>
            <person name="Arakawa K."/>
        </authorList>
    </citation>
    <scope>NUCLEOTIDE SEQUENCE [LARGE SCALE GENOMIC DNA]</scope>
    <source>
        <strain evidence="16">Z151</strain>
    </source>
</reference>
<feature type="region of interest" description="Disordered" evidence="12">
    <location>
        <begin position="729"/>
        <end position="794"/>
    </location>
</feature>
<dbReference type="SUPFAM" id="SSF57716">
    <property type="entry name" value="Glucocorticoid receptor-like (DNA-binding domain)"/>
    <property type="match status" value="1"/>
</dbReference>
<dbReference type="AlphaFoldDB" id="A0A1W0WUU4"/>
<dbReference type="Gene3D" id="3.30.50.10">
    <property type="entry name" value="Erythroid Transcription Factor GATA-1, subunit A"/>
    <property type="match status" value="1"/>
</dbReference>
<dbReference type="GO" id="GO:0030154">
    <property type="term" value="P:cell differentiation"/>
    <property type="evidence" value="ECO:0007669"/>
    <property type="project" value="TreeGrafter"/>
</dbReference>
<evidence type="ECO:0000259" key="13">
    <source>
        <dbReference type="PROSITE" id="PS51030"/>
    </source>
</evidence>
<dbReference type="PROSITE" id="PS00031">
    <property type="entry name" value="NUCLEAR_REC_DBD_1"/>
    <property type="match status" value="1"/>
</dbReference>
<feature type="region of interest" description="Disordered" evidence="12">
    <location>
        <begin position="536"/>
        <end position="607"/>
    </location>
</feature>
<accession>A0A1W0WUU4</accession>
<evidence type="ECO:0000313" key="16">
    <source>
        <dbReference type="Proteomes" id="UP000192578"/>
    </source>
</evidence>
<comment type="subcellular location">
    <subcellularLocation>
        <location evidence="1">Cytoplasm</location>
    </subcellularLocation>
    <subcellularLocation>
        <location evidence="11">Nucleus</location>
    </subcellularLocation>
</comment>
<dbReference type="GO" id="GO:0004879">
    <property type="term" value="F:nuclear receptor activity"/>
    <property type="evidence" value="ECO:0007669"/>
    <property type="project" value="InterPro"/>
</dbReference>
<feature type="compositionally biased region" description="Polar residues" evidence="12">
    <location>
        <begin position="546"/>
        <end position="564"/>
    </location>
</feature>
<dbReference type="PANTHER" id="PTHR24082">
    <property type="entry name" value="NUCLEAR HORMONE RECEPTOR"/>
    <property type="match status" value="1"/>
</dbReference>
<sequence>MAAKVASHMPPFEPANGVPKNAGLKIDFDGTTVLCGVCGDKASGFHYGVHSCEGCKGFFRRSIQQKIQYRPCTKNQQCAILRINRNRCQYCRLKKCIEVGMSRDSVRFGRVPKREKAKIMAEMQKQNAKSQASSLCADMDDQESLLALIVKAHEETCEYTKPKIIGIFEQWRTTTAAAAAAHSHMPGELAPVVVCPLNPSSGAYSVKPGQQHFAGGGPTGAGALDDFSERFSPIIRGVVDFAKLLPGFLLLPQDDQVTLLKAGVFEILLVRLSRLFDSTTNSLLCPGQVLRRDDLAALTGSNARFLVDSMFDFAERFKQMDLSDAEIAVFSAITLMANDRPGLRSVELVTKIQDAMKQCLERLVARSHPDQPDFCAQLLRKIPDLRTLNTLHSEKLLGCKMETAGSNMGSPLSGAGRAARRWVPRTPNSKTTTEADSPNSSFGRCGSSSPHSRSPTSVTSSETTRAADSGVESGSDCKFDLESEFERRRRSETDSQSQEVQDCDMPVLKRALQAPPLANASEIYAELYRTHKKFRAARKTEDVRADSTTAPTRSPAASPSTNECPTRDYRDGSSSYNSSISIATKDERQTPPPPRSTNGGGALAGPTASQQMAAAMMQAHMMPNFGYYTGFGFPQGAGMMPSAVAAFAGNAFSKGPSGASTTTTTPYSFVPSFYQAPDFRMLQHQVGNISLYPQTGFEMPMGFMPMNQSRMMSPISYPSMHTLQMPHHAMTSLPQSPTSPRSRSPTPGSGSSFTMPMKRPASAITSSSDPVEQPLNLSKKLDCGGVGKTELEWR</sequence>
<dbReference type="InterPro" id="IPR001728">
    <property type="entry name" value="ThyrH_rcpt"/>
</dbReference>
<protein>
    <submittedName>
        <fullName evidence="15">Nuclear hormone receptor E75</fullName>
    </submittedName>
</protein>
<comment type="caution">
    <text evidence="15">The sequence shown here is derived from an EMBL/GenBank/DDBJ whole genome shotgun (WGS) entry which is preliminary data.</text>
</comment>
<dbReference type="GO" id="GO:0045944">
    <property type="term" value="P:positive regulation of transcription by RNA polymerase II"/>
    <property type="evidence" value="ECO:0007669"/>
    <property type="project" value="TreeGrafter"/>
</dbReference>
<evidence type="ECO:0000256" key="4">
    <source>
        <dbReference type="ARBA" id="ARBA00022771"/>
    </source>
</evidence>
<keyword evidence="6 11" id="KW-0805">Transcription regulation</keyword>
<evidence type="ECO:0000256" key="3">
    <source>
        <dbReference type="ARBA" id="ARBA00022723"/>
    </source>
</evidence>
<evidence type="ECO:0000256" key="12">
    <source>
        <dbReference type="SAM" id="MobiDB-lite"/>
    </source>
</evidence>
<keyword evidence="4 11" id="KW-0863">Zinc-finger</keyword>
<dbReference type="PROSITE" id="PS51030">
    <property type="entry name" value="NUCLEAR_REC_DBD_2"/>
    <property type="match status" value="1"/>
</dbReference>
<evidence type="ECO:0000256" key="7">
    <source>
        <dbReference type="ARBA" id="ARBA00023125"/>
    </source>
</evidence>
<name>A0A1W0WUU4_HYPEX</name>
<dbReference type="Gene3D" id="1.10.565.10">
    <property type="entry name" value="Retinoid X Receptor"/>
    <property type="match status" value="1"/>
</dbReference>
<dbReference type="Pfam" id="PF00105">
    <property type="entry name" value="zf-C4"/>
    <property type="match status" value="1"/>
</dbReference>
<dbReference type="PRINTS" id="PR00398">
    <property type="entry name" value="STRDHORMONER"/>
</dbReference>
<evidence type="ECO:0000256" key="5">
    <source>
        <dbReference type="ARBA" id="ARBA00022833"/>
    </source>
</evidence>